<keyword evidence="5 11" id="KW-0547">Nucleotide-binding</keyword>
<evidence type="ECO:0000313" key="12">
    <source>
        <dbReference type="EMBL" id="AMD19161.1"/>
    </source>
</evidence>
<dbReference type="PANTHER" id="PTHR43766:SF1">
    <property type="entry name" value="TRYPTOPHAN--TRNA LIGASE, MITOCHONDRIAL"/>
    <property type="match status" value="1"/>
</dbReference>
<dbReference type="PRINTS" id="PR01039">
    <property type="entry name" value="TRNASYNTHTRP"/>
</dbReference>
<evidence type="ECO:0000313" key="13">
    <source>
        <dbReference type="Proteomes" id="UP000243052"/>
    </source>
</evidence>
<dbReference type="GeneID" id="28722633"/>
<evidence type="ECO:0000256" key="1">
    <source>
        <dbReference type="ARBA" id="ARBA00004305"/>
    </source>
</evidence>
<dbReference type="EC" id="6.1.1.2" evidence="3"/>
<evidence type="ECO:0000256" key="11">
    <source>
        <dbReference type="RuleBase" id="RU363036"/>
    </source>
</evidence>
<dbReference type="CDD" id="cd00806">
    <property type="entry name" value="TrpRS_core"/>
    <property type="match status" value="1"/>
</dbReference>
<dbReference type="Gene3D" id="3.40.50.620">
    <property type="entry name" value="HUPs"/>
    <property type="match status" value="1"/>
</dbReference>
<evidence type="ECO:0000256" key="10">
    <source>
        <dbReference type="ARBA" id="ARBA00069760"/>
    </source>
</evidence>
<dbReference type="EMBL" id="CP014242">
    <property type="protein sequence ID" value="AMD19161.1"/>
    <property type="molecule type" value="Genomic_DNA"/>
</dbReference>
<reference evidence="12 13" key="1">
    <citation type="submission" date="2016-01" db="EMBL/GenBank/DDBJ databases">
        <title>Genome sequence of the yeast Holleya sinecauda.</title>
        <authorList>
            <person name="Dietrich F.S."/>
        </authorList>
    </citation>
    <scope>NUCLEOTIDE SEQUENCE [LARGE SCALE GENOMIC DNA]</scope>
    <source>
        <strain evidence="12 13">ATCC 58844</strain>
    </source>
</reference>
<dbReference type="OrthoDB" id="15808at2759"/>
<keyword evidence="6 11" id="KW-0067">ATP-binding</keyword>
<dbReference type="STRING" id="45286.A0A125RE17"/>
<evidence type="ECO:0000256" key="2">
    <source>
        <dbReference type="ARBA" id="ARBA00005594"/>
    </source>
</evidence>
<dbReference type="GO" id="GO:0070183">
    <property type="term" value="P:mitochondrial tryptophanyl-tRNA aminoacylation"/>
    <property type="evidence" value="ECO:0007669"/>
    <property type="project" value="TreeGrafter"/>
</dbReference>
<dbReference type="FunFam" id="1.10.240.10:FF:000002">
    <property type="entry name" value="Tryptophan--tRNA ligase"/>
    <property type="match status" value="1"/>
</dbReference>
<dbReference type="FunFam" id="3.40.50.620:FF:000082">
    <property type="entry name" value="MSW1p Mitochondrial tryptophanyl-tRNA synthetase"/>
    <property type="match status" value="1"/>
</dbReference>
<dbReference type="RefSeq" id="XP_017986157.1">
    <property type="nucleotide sequence ID" value="XM_018130668.1"/>
</dbReference>
<dbReference type="GO" id="GO:0005524">
    <property type="term" value="F:ATP binding"/>
    <property type="evidence" value="ECO:0007669"/>
    <property type="project" value="UniProtKB-KW"/>
</dbReference>
<protein>
    <recommendedName>
        <fullName evidence="10">Tryptophan--tRNA ligase, mitochondrial</fullName>
        <ecNumber evidence="3">6.1.1.2</ecNumber>
    </recommendedName>
    <alternativeName>
        <fullName evidence="9">Tryptophanyl-tRNA synthetase</fullName>
    </alternativeName>
</protein>
<dbReference type="AlphaFoldDB" id="A0A125RE17"/>
<evidence type="ECO:0000256" key="9">
    <source>
        <dbReference type="ARBA" id="ARBA00030268"/>
    </source>
</evidence>
<dbReference type="PROSITE" id="PS00178">
    <property type="entry name" value="AA_TRNA_LIGASE_I"/>
    <property type="match status" value="1"/>
</dbReference>
<gene>
    <name evidence="12" type="ORF">AW171_hschr2975</name>
</gene>
<dbReference type="GO" id="GO:0004830">
    <property type="term" value="F:tryptophan-tRNA ligase activity"/>
    <property type="evidence" value="ECO:0007669"/>
    <property type="project" value="UniProtKB-EC"/>
</dbReference>
<evidence type="ECO:0000256" key="7">
    <source>
        <dbReference type="ARBA" id="ARBA00022917"/>
    </source>
</evidence>
<sequence length="371" mass="41598">MILANNRSILYSIKWFSTVKTVGINDVSGLPSGSTVFSMIQPSGKFHLGNYLGAISSWKALNDAKDNGGTLLFGTADLHAITTPKPSASTFRQMRKEAIASILSIGIDPKKAIVFHQSQVPQHTELHWYLSTITSMGYLNRMTQWKSKANVNANNRSEVGNVKLGLYSYPVLQAADILLYKATHVPVGEDQSQHLELTRELAEAFNKLYKAHYFPLPVTMMTPTKKVLNLLNPDKKMSKSDINQNSVIYINDEPDVIQRKIRKAVTDSISSEFKYDPVNRPGVSNLINIVSGIQKKSIADVESDISSFTSHKDLKDYVTEIIVEEFRGPRREFSRYINDPMYLEEVEASGAKRAIEIADKNLQSIKKYMGF</sequence>
<dbReference type="GO" id="GO:0005759">
    <property type="term" value="C:mitochondrial matrix"/>
    <property type="evidence" value="ECO:0007669"/>
    <property type="project" value="UniProtKB-SubCell"/>
</dbReference>
<organism evidence="12 13">
    <name type="scientific">Eremothecium sinecaudum</name>
    <dbReference type="NCBI Taxonomy" id="45286"/>
    <lineage>
        <taxon>Eukaryota</taxon>
        <taxon>Fungi</taxon>
        <taxon>Dikarya</taxon>
        <taxon>Ascomycota</taxon>
        <taxon>Saccharomycotina</taxon>
        <taxon>Saccharomycetes</taxon>
        <taxon>Saccharomycetales</taxon>
        <taxon>Saccharomycetaceae</taxon>
        <taxon>Eremothecium</taxon>
    </lineage>
</organism>
<proteinExistence type="inferred from homology"/>
<evidence type="ECO:0000256" key="4">
    <source>
        <dbReference type="ARBA" id="ARBA00022598"/>
    </source>
</evidence>
<evidence type="ECO:0000256" key="3">
    <source>
        <dbReference type="ARBA" id="ARBA00013161"/>
    </source>
</evidence>
<comment type="similarity">
    <text evidence="2 11">Belongs to the class-I aminoacyl-tRNA synthetase family.</text>
</comment>
<dbReference type="SUPFAM" id="SSF52374">
    <property type="entry name" value="Nucleotidylyl transferase"/>
    <property type="match status" value="1"/>
</dbReference>
<dbReference type="InterPro" id="IPR001412">
    <property type="entry name" value="aa-tRNA-synth_I_CS"/>
</dbReference>
<dbReference type="NCBIfam" id="TIGR00233">
    <property type="entry name" value="trpS"/>
    <property type="match status" value="1"/>
</dbReference>
<dbReference type="Pfam" id="PF00579">
    <property type="entry name" value="tRNA-synt_1b"/>
    <property type="match status" value="1"/>
</dbReference>
<keyword evidence="8 11" id="KW-0030">Aminoacyl-tRNA synthetase</keyword>
<evidence type="ECO:0000256" key="6">
    <source>
        <dbReference type="ARBA" id="ARBA00022840"/>
    </source>
</evidence>
<accession>A0A125RE17</accession>
<keyword evidence="13" id="KW-1185">Reference proteome</keyword>
<keyword evidence="7 11" id="KW-0648">Protein biosynthesis</keyword>
<dbReference type="Proteomes" id="UP000243052">
    <property type="component" value="Chromosome ii"/>
</dbReference>
<evidence type="ECO:0000256" key="8">
    <source>
        <dbReference type="ARBA" id="ARBA00023146"/>
    </source>
</evidence>
<comment type="subcellular location">
    <subcellularLocation>
        <location evidence="1">Mitochondrion matrix</location>
    </subcellularLocation>
</comment>
<dbReference type="InterPro" id="IPR014729">
    <property type="entry name" value="Rossmann-like_a/b/a_fold"/>
</dbReference>
<dbReference type="InterPro" id="IPR002305">
    <property type="entry name" value="aa-tRNA-synth_Ic"/>
</dbReference>
<dbReference type="Gene3D" id="1.10.240.10">
    <property type="entry name" value="Tyrosyl-Transfer RNA Synthetase"/>
    <property type="match status" value="1"/>
</dbReference>
<dbReference type="PANTHER" id="PTHR43766">
    <property type="entry name" value="TRYPTOPHAN--TRNA LIGASE, MITOCHONDRIAL"/>
    <property type="match status" value="1"/>
</dbReference>
<keyword evidence="4 11" id="KW-0436">Ligase</keyword>
<name>A0A125RE17_9SACH</name>
<dbReference type="InterPro" id="IPR050203">
    <property type="entry name" value="Trp-tRNA_synthetase"/>
</dbReference>
<dbReference type="InterPro" id="IPR002306">
    <property type="entry name" value="Trp-tRNA-ligase"/>
</dbReference>
<evidence type="ECO:0000256" key="5">
    <source>
        <dbReference type="ARBA" id="ARBA00022741"/>
    </source>
</evidence>